<gene>
    <name evidence="4" type="ORF">DDZ16_12595</name>
</gene>
<dbReference type="GO" id="GO:0003723">
    <property type="term" value="F:RNA binding"/>
    <property type="evidence" value="ECO:0007669"/>
    <property type="project" value="InterPro"/>
</dbReference>
<dbReference type="RefSeq" id="WP_109264860.1">
    <property type="nucleotide sequence ID" value="NZ_QEWP01000009.1"/>
</dbReference>
<keyword evidence="2 4" id="KW-0808">Transferase</keyword>
<dbReference type="GO" id="GO:0006396">
    <property type="term" value="P:RNA processing"/>
    <property type="evidence" value="ECO:0007669"/>
    <property type="project" value="InterPro"/>
</dbReference>
<dbReference type="EMBL" id="QEWP01000009">
    <property type="protein sequence ID" value="PWD99121.1"/>
    <property type="molecule type" value="Genomic_DNA"/>
</dbReference>
<reference evidence="4 5" key="1">
    <citation type="submission" date="2018-05" db="EMBL/GenBank/DDBJ databases">
        <title>Marinilabilia rubrum sp. nov., isolated from saltern sediment.</title>
        <authorList>
            <person name="Zhang R."/>
        </authorList>
    </citation>
    <scope>NUCLEOTIDE SEQUENCE [LARGE SCALE GENOMIC DNA]</scope>
    <source>
        <strain evidence="4 5">WTE16</strain>
    </source>
</reference>
<comment type="caution">
    <text evidence="4">The sequence shown here is derived from an EMBL/GenBank/DDBJ whole genome shotgun (WGS) entry which is preliminary data.</text>
</comment>
<evidence type="ECO:0000313" key="4">
    <source>
        <dbReference type="EMBL" id="PWD99121.1"/>
    </source>
</evidence>
<dbReference type="GO" id="GO:0008173">
    <property type="term" value="F:RNA methyltransferase activity"/>
    <property type="evidence" value="ECO:0007669"/>
    <property type="project" value="InterPro"/>
</dbReference>
<dbReference type="Gene3D" id="3.40.1280.10">
    <property type="match status" value="1"/>
</dbReference>
<protein>
    <submittedName>
        <fullName evidence="4">TrmH family RNA methyltransferase</fullName>
    </submittedName>
</protein>
<dbReference type="Pfam" id="PF00588">
    <property type="entry name" value="SpoU_methylase"/>
    <property type="match status" value="1"/>
</dbReference>
<dbReference type="GO" id="GO:0005829">
    <property type="term" value="C:cytosol"/>
    <property type="evidence" value="ECO:0007669"/>
    <property type="project" value="TreeGrafter"/>
</dbReference>
<dbReference type="InterPro" id="IPR029026">
    <property type="entry name" value="tRNA_m1G_MTases_N"/>
</dbReference>
<name>A0A2U2B7Q9_9BACT</name>
<evidence type="ECO:0000256" key="1">
    <source>
        <dbReference type="ARBA" id="ARBA00022603"/>
    </source>
</evidence>
<feature type="domain" description="tRNA/rRNA methyltransferase SpoU type" evidence="3">
    <location>
        <begin position="23"/>
        <end position="163"/>
    </location>
</feature>
<evidence type="ECO:0000256" key="2">
    <source>
        <dbReference type="ARBA" id="ARBA00022679"/>
    </source>
</evidence>
<dbReference type="GO" id="GO:0032259">
    <property type="term" value="P:methylation"/>
    <property type="evidence" value="ECO:0007669"/>
    <property type="project" value="UniProtKB-KW"/>
</dbReference>
<dbReference type="Proteomes" id="UP000244956">
    <property type="component" value="Unassembled WGS sequence"/>
</dbReference>
<proteinExistence type="predicted"/>
<dbReference type="OrthoDB" id="9795352at2"/>
<keyword evidence="1 4" id="KW-0489">Methyltransferase</keyword>
<accession>A0A2U2B7Q9</accession>
<sequence>MNQANKFFEYQNYEPISKERAPILIAWHLQTPENAGHLMRLAANVGCRLVLFVKEEEEVNFKSAKMKYVAGQAAKNINWKYCLPQEVEQMVPSDYTFIALETSPESSNLYNEVLPEKMALMVGSERSGIPVDVNYPNQQNVHIPMHGMVKSMNVSHAASVCLFEWVRQHTIHVE</sequence>
<evidence type="ECO:0000313" key="5">
    <source>
        <dbReference type="Proteomes" id="UP000244956"/>
    </source>
</evidence>
<evidence type="ECO:0000259" key="3">
    <source>
        <dbReference type="Pfam" id="PF00588"/>
    </source>
</evidence>
<dbReference type="InterPro" id="IPR001537">
    <property type="entry name" value="SpoU_MeTrfase"/>
</dbReference>
<dbReference type="SUPFAM" id="SSF75217">
    <property type="entry name" value="alpha/beta knot"/>
    <property type="match status" value="1"/>
</dbReference>
<keyword evidence="5" id="KW-1185">Reference proteome</keyword>
<dbReference type="PANTHER" id="PTHR46429:SF2">
    <property type="entry name" value="TRNA_RRNA METHYLTRANSFERASE"/>
    <property type="match status" value="1"/>
</dbReference>
<organism evidence="4 5">
    <name type="scientific">Marinilabilia rubra</name>
    <dbReference type="NCBI Taxonomy" id="2162893"/>
    <lineage>
        <taxon>Bacteria</taxon>
        <taxon>Pseudomonadati</taxon>
        <taxon>Bacteroidota</taxon>
        <taxon>Bacteroidia</taxon>
        <taxon>Marinilabiliales</taxon>
        <taxon>Marinilabiliaceae</taxon>
        <taxon>Marinilabilia</taxon>
    </lineage>
</organism>
<dbReference type="InterPro" id="IPR029028">
    <property type="entry name" value="Alpha/beta_knot_MTases"/>
</dbReference>
<dbReference type="AlphaFoldDB" id="A0A2U2B7Q9"/>
<dbReference type="PANTHER" id="PTHR46429">
    <property type="entry name" value="23S RRNA (GUANOSINE-2'-O-)-METHYLTRANSFERASE RLMB"/>
    <property type="match status" value="1"/>
</dbReference>
<dbReference type="InterPro" id="IPR004441">
    <property type="entry name" value="rRNA_MeTrfase_TrmH"/>
</dbReference>